<reference evidence="10 11" key="1">
    <citation type="submission" date="2018-12" db="EMBL/GenBank/DDBJ databases">
        <title>Venturia inaequalis Genome Resource.</title>
        <authorList>
            <person name="Lichtner F.J."/>
        </authorList>
    </citation>
    <scope>NUCLEOTIDE SEQUENCE [LARGE SCALE GENOMIC DNA]</scope>
    <source>
        <strain evidence="10 11">120213</strain>
    </source>
</reference>
<keyword evidence="3" id="KW-0333">Golgi apparatus</keyword>
<dbReference type="Pfam" id="PF24965">
    <property type="entry name" value="TRS130_4HB"/>
    <property type="match status" value="1"/>
</dbReference>
<evidence type="ECO:0000256" key="3">
    <source>
        <dbReference type="ARBA" id="ARBA00023034"/>
    </source>
</evidence>
<keyword evidence="5" id="KW-0472">Membrane</keyword>
<comment type="caution">
    <text evidence="10">The sequence shown here is derived from an EMBL/GenBank/DDBJ whole genome shotgun (WGS) entry which is preliminary data.</text>
</comment>
<feature type="compositionally biased region" description="Polar residues" evidence="4">
    <location>
        <begin position="61"/>
        <end position="73"/>
    </location>
</feature>
<feature type="domain" description="DUF7077" evidence="8">
    <location>
        <begin position="961"/>
        <end position="1081"/>
    </location>
</feature>
<dbReference type="Proteomes" id="UP000447873">
    <property type="component" value="Unassembled WGS sequence"/>
</dbReference>
<dbReference type="InterPro" id="IPR045126">
    <property type="entry name" value="TRAPPC10/Trs130"/>
</dbReference>
<name>A0A8H3VJG4_VENIN</name>
<feature type="domain" description="TRAPPC10/Trs130 N-terminal" evidence="7">
    <location>
        <begin position="92"/>
        <end position="221"/>
    </location>
</feature>
<dbReference type="InterPro" id="IPR022233">
    <property type="entry name" value="TRAPPC10/Trs130_C"/>
</dbReference>
<organism evidence="10 11">
    <name type="scientific">Venturia inaequalis</name>
    <name type="common">Apple scab fungus</name>
    <dbReference type="NCBI Taxonomy" id="5025"/>
    <lineage>
        <taxon>Eukaryota</taxon>
        <taxon>Fungi</taxon>
        <taxon>Dikarya</taxon>
        <taxon>Ascomycota</taxon>
        <taxon>Pezizomycotina</taxon>
        <taxon>Dothideomycetes</taxon>
        <taxon>Pleosporomycetidae</taxon>
        <taxon>Venturiales</taxon>
        <taxon>Venturiaceae</taxon>
        <taxon>Venturia</taxon>
    </lineage>
</organism>
<feature type="compositionally biased region" description="Basic and acidic residues" evidence="4">
    <location>
        <begin position="621"/>
        <end position="630"/>
    </location>
</feature>
<dbReference type="Pfam" id="PF23274">
    <property type="entry name" value="DUF7077"/>
    <property type="match status" value="1"/>
</dbReference>
<feature type="domain" description="TRAPPC10/Trs130 N-terminal" evidence="7">
    <location>
        <begin position="250"/>
        <end position="417"/>
    </location>
</feature>
<protein>
    <recommendedName>
        <fullName evidence="12">TMEM1 family protein</fullName>
    </recommendedName>
</protein>
<feature type="transmembrane region" description="Helical" evidence="5">
    <location>
        <begin position="1431"/>
        <end position="1455"/>
    </location>
</feature>
<feature type="domain" description="TRAPPC10/Trs130 C-terminal" evidence="6">
    <location>
        <begin position="1294"/>
        <end position="1422"/>
    </location>
</feature>
<gene>
    <name evidence="10" type="ORF">EG328_000568</name>
</gene>
<evidence type="ECO:0000256" key="5">
    <source>
        <dbReference type="SAM" id="Phobius"/>
    </source>
</evidence>
<proteinExistence type="predicted"/>
<feature type="domain" description="Trs130 NTS" evidence="9">
    <location>
        <begin position="568"/>
        <end position="760"/>
    </location>
</feature>
<feature type="compositionally biased region" description="Basic and acidic residues" evidence="4">
    <location>
        <begin position="524"/>
        <end position="536"/>
    </location>
</feature>
<accession>A0A8H3VJG4</accession>
<evidence type="ECO:0000259" key="6">
    <source>
        <dbReference type="Pfam" id="PF12584"/>
    </source>
</evidence>
<keyword evidence="5" id="KW-0812">Transmembrane</keyword>
<dbReference type="InterPro" id="IPR056913">
    <property type="entry name" value="TRAPPC10/Trs130_N"/>
</dbReference>
<dbReference type="EMBL" id="WNWS01000011">
    <property type="protein sequence ID" value="KAE9988098.1"/>
    <property type="molecule type" value="Genomic_DNA"/>
</dbReference>
<dbReference type="PANTHER" id="PTHR13251">
    <property type="entry name" value="EPILEPSY HOLOPROSENCEPHALY CANDIDATE 1/TMEM1"/>
    <property type="match status" value="1"/>
</dbReference>
<evidence type="ECO:0000259" key="8">
    <source>
        <dbReference type="Pfam" id="PF23274"/>
    </source>
</evidence>
<feature type="compositionally biased region" description="Basic residues" evidence="4">
    <location>
        <begin position="537"/>
        <end position="549"/>
    </location>
</feature>
<feature type="region of interest" description="Disordered" evidence="4">
    <location>
        <begin position="59"/>
        <end position="96"/>
    </location>
</feature>
<evidence type="ECO:0000256" key="2">
    <source>
        <dbReference type="ARBA" id="ARBA00022448"/>
    </source>
</evidence>
<evidence type="ECO:0000256" key="1">
    <source>
        <dbReference type="ARBA" id="ARBA00004555"/>
    </source>
</evidence>
<dbReference type="GO" id="GO:1990071">
    <property type="term" value="C:TRAPPII protein complex"/>
    <property type="evidence" value="ECO:0007669"/>
    <property type="project" value="InterPro"/>
</dbReference>
<dbReference type="InterPro" id="IPR055505">
    <property type="entry name" value="DUF7077"/>
</dbReference>
<comment type="subcellular location">
    <subcellularLocation>
        <location evidence="1">Golgi apparatus</location>
    </subcellularLocation>
</comment>
<dbReference type="GO" id="GO:0034498">
    <property type="term" value="P:early endosome to Golgi transport"/>
    <property type="evidence" value="ECO:0007669"/>
    <property type="project" value="TreeGrafter"/>
</dbReference>
<feature type="compositionally biased region" description="Low complexity" evidence="4">
    <location>
        <begin position="179"/>
        <end position="194"/>
    </location>
</feature>
<dbReference type="Pfam" id="PF24967">
    <property type="entry name" value="NTS_TR130"/>
    <property type="match status" value="1"/>
</dbReference>
<evidence type="ECO:0000259" key="7">
    <source>
        <dbReference type="Pfam" id="PF23036"/>
    </source>
</evidence>
<dbReference type="InterPro" id="IPR056916">
    <property type="entry name" value="NTS_TR130"/>
</dbReference>
<dbReference type="GO" id="GO:0006891">
    <property type="term" value="P:intra-Golgi vesicle-mediated transport"/>
    <property type="evidence" value="ECO:0007669"/>
    <property type="project" value="TreeGrafter"/>
</dbReference>
<feature type="compositionally biased region" description="Polar residues" evidence="4">
    <location>
        <begin position="640"/>
        <end position="654"/>
    </location>
</feature>
<feature type="compositionally biased region" description="Polar residues" evidence="4">
    <location>
        <begin position="164"/>
        <end position="175"/>
    </location>
</feature>
<evidence type="ECO:0000313" key="10">
    <source>
        <dbReference type="EMBL" id="KAE9988098.1"/>
    </source>
</evidence>
<evidence type="ECO:0000256" key="4">
    <source>
        <dbReference type="SAM" id="MobiDB-lite"/>
    </source>
</evidence>
<dbReference type="PANTHER" id="PTHR13251:SF3">
    <property type="entry name" value="TRAFFICKING PROTEIN PARTICLE COMPLEX SUBUNIT 10"/>
    <property type="match status" value="1"/>
</dbReference>
<dbReference type="GO" id="GO:0005829">
    <property type="term" value="C:cytosol"/>
    <property type="evidence" value="ECO:0007669"/>
    <property type="project" value="GOC"/>
</dbReference>
<evidence type="ECO:0008006" key="12">
    <source>
        <dbReference type="Google" id="ProtNLM"/>
    </source>
</evidence>
<keyword evidence="5" id="KW-1133">Transmembrane helix</keyword>
<feature type="region of interest" description="Disordered" evidence="4">
    <location>
        <begin position="621"/>
        <end position="654"/>
    </location>
</feature>
<sequence length="1456" mass="163038">METGSASISKVTVEYHDPSGVFPLISKQLQTRLPLRDLHWKSPIRPLRSIEFLHVDLVPSKETNPGTPSSRQGTPAAGQEENPFPSAPEARRHQIPGLRQTPYLKVYLLRCDDSESYKTTSRKLVREWLKNHTPPSQSSSSKSAQDNHDAFEWLILHVVVPNTAAASQPRSSGNTAKVEGSQSEKSGSSKGLLGRSSNTILEKIKADFNVSSKSAPDRVSQIRVQPDELPQHILASKPASSPVDYEEGGSERAIAWHDLITKLKSLILSSFNLRVSQYEEDIRERNAQSALPGWNFCTFFMLKEGLARGFESVGLVDDALVGYDELSLGLDHAIQDHQNGVASSRSDSFLAYTEELKQLLEKIKDDKPIAPAWETGAKVISPFRKAYPEMILTTNISVFDFQCYIFARQMTILLRMGILHSSELASLRQDTTSVTAPRQLSEAETDDLAPLSELCDRTSTFIASISRVMRDDLLHAAKSLSTKPPISVIDNIVSSWAFAIADQILESTNSSSLLSVQDQTFQEHPEKSRFLAEKGSRPARRSSLAHKKTAPQNPVAILDRVGEKVLSKSLSEHPVSQATDLETLAGHRADLFMLQRQILERLAASKTWLIGLRKLRDQTSSKSGDMKEVDLSDMSETTENESSITPDPSSNDHPLQGVSQATIFSALTDVDRFRKVYEELTNYSLAHYLTATRKNAIERLIADLALVKFESGDYVAAATYLSRVAPVYSEHQWGMIESSLARVHAECLKKLNRRDDYVQMLLNLLARSVSREKSYLELRQRKRPLVNSSGPWQDEDLMDTESSLDELVSYSEALPYDRYVAMERFFSDINVEPHVRHFEDRDGFSLQIKFRHVLHESLTVDKTVLRLKMADDDSTREISLENSDAVELKTGINSISVHTNVTILGRFTVEKITLKAKKISFEFEPSSTEDKVSVLTLPDENTHKSKLFKRMPRILFYPKSNALDVRVGVSRDVHIDKRKHLEVECSTGQNQIDRAELHLRSATAGLRLHTADATLANGEAQLSKAKLTGVVEFTNAPADTKLTIRIPYDLEDGQRKIVIGVDVTYHTDKGKFEYLSNPVIPTELALDVNVHDLFKSSALFSRFRVRASKGMPLQILDVDLQGNDRFDVGAPPCEITPMLVFPKQEATVMYKIKQKPAQRGRQPIAEEKPLILTLNYVCVHEAALLTIEKRFEEAISQTEFHHLSKVILHSLSAAMRKLNPEYYTQVALLNEIGTPDYDFVDWKSLLDHLPPSTSKGLEAWLRKWHEENGVLPISLPLSTKESPAHLHQTITIAVPLPRLHILHNVSLSLPTSSTHIFSTGSLIPATVTISHTRQWDTPFSSDPLEFTYDIDAPVDTWLIGGQRRTKFVAKEDEVLTWTIMLMPLKSGRLLLPSMDVRLIDRTAANWTCETDYRGLAKTVIVIGDYVSLRRALIVTVVGAVLVVGGGIAYLLAWLLN</sequence>
<evidence type="ECO:0000259" key="9">
    <source>
        <dbReference type="Pfam" id="PF24967"/>
    </source>
</evidence>
<feature type="region of interest" description="Disordered" evidence="4">
    <location>
        <begin position="164"/>
        <end position="194"/>
    </location>
</feature>
<dbReference type="Pfam" id="PF23036">
    <property type="entry name" value="TRAPPC10_1st"/>
    <property type="match status" value="2"/>
</dbReference>
<keyword evidence="2" id="KW-0813">Transport</keyword>
<feature type="region of interest" description="Disordered" evidence="4">
    <location>
        <begin position="524"/>
        <end position="553"/>
    </location>
</feature>
<evidence type="ECO:0000313" key="11">
    <source>
        <dbReference type="Proteomes" id="UP000447873"/>
    </source>
</evidence>
<dbReference type="Pfam" id="PF12584">
    <property type="entry name" value="TRAPPC10"/>
    <property type="match status" value="1"/>
</dbReference>